<dbReference type="PROSITE" id="PS00444">
    <property type="entry name" value="POLYPRENYL_SYNTHASE_2"/>
    <property type="match status" value="1"/>
</dbReference>
<dbReference type="InterPro" id="IPR033749">
    <property type="entry name" value="Polyprenyl_synt_CS"/>
</dbReference>
<comment type="similarity">
    <text evidence="4 10">Belongs to the FPP/GGPP synthase family.</text>
</comment>
<dbReference type="GO" id="GO:0005737">
    <property type="term" value="C:cytoplasm"/>
    <property type="evidence" value="ECO:0007669"/>
    <property type="project" value="TreeGrafter"/>
</dbReference>
<sequence>MVAIKLQKEENRKAFLDVYPRLADEILEELKKYNMPEDAYEWTKENLFYNVPGGKLNRGLSVVDTLRILKGDAITEDDVFKATVLGWLVEFLQAFFLVSDDIMDASITRRGQPCWYKKDGVGMVAINDAFILESCIYIFLKKYFKATDYYIDLVELFHEVTFQTELGQLCDLITAPEDHVDLSKFSVAKHKFIVIFKTAYYSFYLPVALAMMMNGVKTQEAYDQARNILIPLGEYFQVQDDYLDCYGDPAFIGKIGTDIQDNKCSWLVNQALAIATPEQRQVLDDNYGKKDAEAEAKIKALYIDLGIEGIYKAYEEKSFQDLTALIAQVDESTGVKKAVFTEFMDKIYKRTK</sequence>
<accession>A0A1X2GX71</accession>
<dbReference type="AlphaFoldDB" id="A0A1X2GX71"/>
<reference evidence="11 12" key="1">
    <citation type="submission" date="2016-07" db="EMBL/GenBank/DDBJ databases">
        <title>Pervasive Adenine N6-methylation of Active Genes in Fungi.</title>
        <authorList>
            <consortium name="DOE Joint Genome Institute"/>
            <person name="Mondo S.J."/>
            <person name="Dannebaum R.O."/>
            <person name="Kuo R.C."/>
            <person name="Labutti K."/>
            <person name="Haridas S."/>
            <person name="Kuo A."/>
            <person name="Salamov A."/>
            <person name="Ahrendt S.R."/>
            <person name="Lipzen A."/>
            <person name="Sullivan W."/>
            <person name="Andreopoulos W.B."/>
            <person name="Clum A."/>
            <person name="Lindquist E."/>
            <person name="Daum C."/>
            <person name="Ramamoorthy G.K."/>
            <person name="Gryganskyi A."/>
            <person name="Culley D."/>
            <person name="Magnuson J.K."/>
            <person name="James T.Y."/>
            <person name="O'Malley M.A."/>
            <person name="Stajich J.E."/>
            <person name="Spatafora J.W."/>
            <person name="Visel A."/>
            <person name="Grigoriev I.V."/>
        </authorList>
    </citation>
    <scope>NUCLEOTIDE SEQUENCE [LARGE SCALE GENOMIC DNA]</scope>
    <source>
        <strain evidence="11 12">NRRL 3301</strain>
    </source>
</reference>
<dbReference type="STRING" id="101127.A0A1X2GX71"/>
<name>A0A1X2GX71_9FUNG</name>
<dbReference type="SFLD" id="SFLDS00005">
    <property type="entry name" value="Isoprenoid_Synthase_Type_I"/>
    <property type="match status" value="1"/>
</dbReference>
<dbReference type="InterPro" id="IPR039702">
    <property type="entry name" value="FPS1-like"/>
</dbReference>
<evidence type="ECO:0000256" key="1">
    <source>
        <dbReference type="ARBA" id="ARBA00001946"/>
    </source>
</evidence>
<evidence type="ECO:0000256" key="3">
    <source>
        <dbReference type="ARBA" id="ARBA00005035"/>
    </source>
</evidence>
<dbReference type="PANTHER" id="PTHR11525:SF0">
    <property type="entry name" value="FARNESYL PYROPHOSPHATE SYNTHASE"/>
    <property type="match status" value="1"/>
</dbReference>
<keyword evidence="8" id="KW-0460">Magnesium</keyword>
<dbReference type="PANTHER" id="PTHR11525">
    <property type="entry name" value="FARNESYL-PYROPHOSPHATE SYNTHETASE"/>
    <property type="match status" value="1"/>
</dbReference>
<dbReference type="InterPro" id="IPR000092">
    <property type="entry name" value="Polyprenyl_synt"/>
</dbReference>
<keyword evidence="12" id="KW-1185">Reference proteome</keyword>
<evidence type="ECO:0000256" key="10">
    <source>
        <dbReference type="RuleBase" id="RU004466"/>
    </source>
</evidence>
<comment type="caution">
    <text evidence="11">The sequence shown here is derived from an EMBL/GenBank/DDBJ whole genome shotgun (WGS) entry which is preliminary data.</text>
</comment>
<keyword evidence="9" id="KW-0443">Lipid metabolism</keyword>
<comment type="pathway">
    <text evidence="2">Isoprenoid biosynthesis; geranyl diphosphate biosynthesis; geranyl diphosphate from dimethylallyl diphosphate and isopentenyl diphosphate: step 1/1.</text>
</comment>
<protein>
    <submittedName>
        <fullName evidence="11">Farnesyl pyrophosphate synthase</fullName>
    </submittedName>
</protein>
<evidence type="ECO:0000256" key="4">
    <source>
        <dbReference type="ARBA" id="ARBA00006706"/>
    </source>
</evidence>
<dbReference type="OrthoDB" id="10257492at2759"/>
<dbReference type="GO" id="GO:0004161">
    <property type="term" value="F:dimethylallyltranstransferase activity"/>
    <property type="evidence" value="ECO:0007669"/>
    <property type="project" value="TreeGrafter"/>
</dbReference>
<dbReference type="GO" id="GO:0045337">
    <property type="term" value="P:farnesyl diphosphate biosynthetic process"/>
    <property type="evidence" value="ECO:0007669"/>
    <property type="project" value="TreeGrafter"/>
</dbReference>
<comment type="cofactor">
    <cofactor evidence="1">
        <name>Mg(2+)</name>
        <dbReference type="ChEBI" id="CHEBI:18420"/>
    </cofactor>
</comment>
<evidence type="ECO:0000256" key="7">
    <source>
        <dbReference type="ARBA" id="ARBA00022723"/>
    </source>
</evidence>
<organism evidence="11 12">
    <name type="scientific">Hesseltinella vesiculosa</name>
    <dbReference type="NCBI Taxonomy" id="101127"/>
    <lineage>
        <taxon>Eukaryota</taxon>
        <taxon>Fungi</taxon>
        <taxon>Fungi incertae sedis</taxon>
        <taxon>Mucoromycota</taxon>
        <taxon>Mucoromycotina</taxon>
        <taxon>Mucoromycetes</taxon>
        <taxon>Mucorales</taxon>
        <taxon>Cunninghamellaceae</taxon>
        <taxon>Hesseltinella</taxon>
    </lineage>
</organism>
<evidence type="ECO:0000313" key="11">
    <source>
        <dbReference type="EMBL" id="ORX62691.1"/>
    </source>
</evidence>
<evidence type="ECO:0000256" key="6">
    <source>
        <dbReference type="ARBA" id="ARBA00022679"/>
    </source>
</evidence>
<evidence type="ECO:0000313" key="12">
    <source>
        <dbReference type="Proteomes" id="UP000242146"/>
    </source>
</evidence>
<dbReference type="InterPro" id="IPR008949">
    <property type="entry name" value="Isoprenoid_synthase_dom_sf"/>
</dbReference>
<dbReference type="Gene3D" id="1.10.600.10">
    <property type="entry name" value="Farnesyl Diphosphate Synthase"/>
    <property type="match status" value="1"/>
</dbReference>
<dbReference type="GO" id="GO:0046872">
    <property type="term" value="F:metal ion binding"/>
    <property type="evidence" value="ECO:0007669"/>
    <property type="project" value="UniProtKB-KW"/>
</dbReference>
<dbReference type="Pfam" id="PF00348">
    <property type="entry name" value="polyprenyl_synt"/>
    <property type="match status" value="1"/>
</dbReference>
<evidence type="ECO:0000256" key="2">
    <source>
        <dbReference type="ARBA" id="ARBA00004932"/>
    </source>
</evidence>
<comment type="pathway">
    <text evidence="3">Isoprenoid biosynthesis; farnesyl diphosphate biosynthesis; farnesyl diphosphate from geranyl diphosphate and isopentenyl diphosphate: step 1/1.</text>
</comment>
<keyword evidence="5" id="KW-0444">Lipid biosynthesis</keyword>
<dbReference type="GO" id="GO:0004337">
    <property type="term" value="F:(2E,6E)-farnesyl diphosphate synthase activity"/>
    <property type="evidence" value="ECO:0007669"/>
    <property type="project" value="TreeGrafter"/>
</dbReference>
<dbReference type="Proteomes" id="UP000242146">
    <property type="component" value="Unassembled WGS sequence"/>
</dbReference>
<dbReference type="PROSITE" id="PS00723">
    <property type="entry name" value="POLYPRENYL_SYNTHASE_1"/>
    <property type="match status" value="1"/>
</dbReference>
<dbReference type="SUPFAM" id="SSF48576">
    <property type="entry name" value="Terpenoid synthases"/>
    <property type="match status" value="1"/>
</dbReference>
<gene>
    <name evidence="11" type="ORF">DM01DRAFT_1403146</name>
</gene>
<dbReference type="FunFam" id="1.10.600.10:FF:000006">
    <property type="entry name" value="Farnesyl pyrophosphate synthase"/>
    <property type="match status" value="1"/>
</dbReference>
<evidence type="ECO:0000256" key="9">
    <source>
        <dbReference type="ARBA" id="ARBA00023098"/>
    </source>
</evidence>
<proteinExistence type="inferred from homology"/>
<dbReference type="SFLD" id="SFLDG01017">
    <property type="entry name" value="Polyprenyl_Transferase_Like"/>
    <property type="match status" value="1"/>
</dbReference>
<keyword evidence="6 10" id="KW-0808">Transferase</keyword>
<dbReference type="CDD" id="cd00685">
    <property type="entry name" value="Trans_IPPS_HT"/>
    <property type="match status" value="1"/>
</dbReference>
<dbReference type="EMBL" id="MCGT01000001">
    <property type="protein sequence ID" value="ORX62691.1"/>
    <property type="molecule type" value="Genomic_DNA"/>
</dbReference>
<evidence type="ECO:0000256" key="8">
    <source>
        <dbReference type="ARBA" id="ARBA00022842"/>
    </source>
</evidence>
<keyword evidence="7" id="KW-0479">Metal-binding</keyword>
<evidence type="ECO:0000256" key="5">
    <source>
        <dbReference type="ARBA" id="ARBA00022516"/>
    </source>
</evidence>